<dbReference type="PANTHER" id="PTHR28186:SF1">
    <property type="entry name" value="MEIOTICALLY UP-REGULATED GENE 9 PROTEIN"/>
    <property type="match status" value="1"/>
</dbReference>
<feature type="region of interest" description="Disordered" evidence="1">
    <location>
        <begin position="59"/>
        <end position="89"/>
    </location>
</feature>
<organism evidence="2 3">
    <name type="scientific">Torulaspora globosa</name>
    <dbReference type="NCBI Taxonomy" id="48254"/>
    <lineage>
        <taxon>Eukaryota</taxon>
        <taxon>Fungi</taxon>
        <taxon>Dikarya</taxon>
        <taxon>Ascomycota</taxon>
        <taxon>Saccharomycotina</taxon>
        <taxon>Saccharomycetes</taxon>
        <taxon>Saccharomycetales</taxon>
        <taxon>Saccharomycetaceae</taxon>
        <taxon>Torulaspora</taxon>
    </lineage>
</organism>
<proteinExistence type="predicted"/>
<accession>A0A7G3Z9P9</accession>
<keyword evidence="3" id="KW-1185">Reference proteome</keyword>
<feature type="compositionally biased region" description="Basic residues" evidence="1">
    <location>
        <begin position="234"/>
        <end position="250"/>
    </location>
</feature>
<dbReference type="InterPro" id="IPR018809">
    <property type="entry name" value="DUF2406"/>
</dbReference>
<dbReference type="OrthoDB" id="5330253at2759"/>
<dbReference type="PANTHER" id="PTHR28186">
    <property type="entry name" value="MEIOTICALLY UP-REGULATED GENE 9 PROTEIN"/>
    <property type="match status" value="1"/>
</dbReference>
<gene>
    <name evidence="2" type="ORF">HG536_0A00520</name>
</gene>
<dbReference type="GeneID" id="59323332"/>
<sequence length="250" mass="28002">MTLWRNRITLYSRLGVVAACENSFFPCKNSKYKQQVLDLERQEVVRVCHSLVNSSRMMHFRKKSSSSAGSDGSNGGHGRTPSVKLSKEDQEKFKIRTASVADPILEAVQEAQPFEQAAETFQDNMNRKSYFSTDGSGVLRDVFGQPIHQPDVSNPTRARDERPLDTIRGFEYAVSGDPSWGQQLETPQYGFRVRPDFPLFASNPYGAQGMAPQQPTYAEQAVYQAPVGEAVSGQKKKKRGLFGRKKKSKD</sequence>
<name>A0A7G3Z9P9_9SACH</name>
<feature type="region of interest" description="Disordered" evidence="1">
    <location>
        <begin position="228"/>
        <end position="250"/>
    </location>
</feature>
<dbReference type="AlphaFoldDB" id="A0A7G3Z9P9"/>
<reference evidence="2 3" key="1">
    <citation type="submission" date="2020-06" db="EMBL/GenBank/DDBJ databases">
        <title>The yeast mating-type switching endonuclease HO is a domesticated member of an unorthodox homing genetic element family.</title>
        <authorList>
            <person name="Coughlan A.Y."/>
            <person name="Lombardi L."/>
            <person name="Braun-Galleani S."/>
            <person name="Martos A.R."/>
            <person name="Galeote V."/>
            <person name="Bigey F."/>
            <person name="Dequin S."/>
            <person name="Byrne K.P."/>
            <person name="Wolfe K.H."/>
        </authorList>
    </citation>
    <scope>NUCLEOTIDE SEQUENCE [LARGE SCALE GENOMIC DNA]</scope>
    <source>
        <strain evidence="2 3">CBS764</strain>
    </source>
</reference>
<protein>
    <submittedName>
        <fullName evidence="2">Uncharacterized protein</fullName>
    </submittedName>
</protein>
<evidence type="ECO:0000313" key="3">
    <source>
        <dbReference type="Proteomes" id="UP000515788"/>
    </source>
</evidence>
<dbReference type="Proteomes" id="UP000515788">
    <property type="component" value="Chromosome 1"/>
</dbReference>
<dbReference type="Pfam" id="PF10295">
    <property type="entry name" value="DUF2406"/>
    <property type="match status" value="1"/>
</dbReference>
<evidence type="ECO:0000313" key="2">
    <source>
        <dbReference type="EMBL" id="QLL30235.1"/>
    </source>
</evidence>
<dbReference type="RefSeq" id="XP_037136910.1">
    <property type="nucleotide sequence ID" value="XM_037281015.1"/>
</dbReference>
<dbReference type="KEGG" id="tgb:HG536_0A00520"/>
<dbReference type="EMBL" id="CP059246">
    <property type="protein sequence ID" value="QLL30235.1"/>
    <property type="molecule type" value="Genomic_DNA"/>
</dbReference>
<evidence type="ECO:0000256" key="1">
    <source>
        <dbReference type="SAM" id="MobiDB-lite"/>
    </source>
</evidence>